<feature type="signal peptide" evidence="1">
    <location>
        <begin position="1"/>
        <end position="19"/>
    </location>
</feature>
<name>A0ABZ2IRB7_9BACT</name>
<dbReference type="RefSeq" id="WP_251966201.1">
    <property type="nucleotide sequence ID" value="NZ_CP146284.1"/>
</dbReference>
<dbReference type="InterPro" id="IPR011990">
    <property type="entry name" value="TPR-like_helical_dom_sf"/>
</dbReference>
<evidence type="ECO:0000313" key="3">
    <source>
        <dbReference type="Proteomes" id="UP001320603"/>
    </source>
</evidence>
<evidence type="ECO:0008006" key="4">
    <source>
        <dbReference type="Google" id="ProtNLM"/>
    </source>
</evidence>
<feature type="chain" id="PRO_5046017316" description="Tetratricopeptide repeat protein" evidence="1">
    <location>
        <begin position="20"/>
        <end position="243"/>
    </location>
</feature>
<reference evidence="2 3" key="1">
    <citation type="submission" date="2024-02" db="EMBL/GenBank/DDBJ databases">
        <title>Whole genome sequencing of Parabacteroides sp. AD58.</title>
        <authorList>
            <person name="Chaplin A.V."/>
            <person name="Pikina A.P."/>
            <person name="Sokolova S.R."/>
            <person name="Korostin D.O."/>
            <person name="Efimov B.A."/>
        </authorList>
    </citation>
    <scope>NUCLEOTIDE SEQUENCE [LARGE SCALE GENOMIC DNA]</scope>
    <source>
        <strain evidence="2 3">AD58</strain>
    </source>
</reference>
<organism evidence="2 3">
    <name type="scientific">Parabacteroides absconsus</name>
    <dbReference type="NCBI Taxonomy" id="2951805"/>
    <lineage>
        <taxon>Bacteria</taxon>
        <taxon>Pseudomonadati</taxon>
        <taxon>Bacteroidota</taxon>
        <taxon>Bacteroidia</taxon>
        <taxon>Bacteroidales</taxon>
        <taxon>Tannerellaceae</taxon>
        <taxon>Parabacteroides</taxon>
    </lineage>
</organism>
<keyword evidence="3" id="KW-1185">Reference proteome</keyword>
<dbReference type="SMART" id="SM00028">
    <property type="entry name" value="TPR"/>
    <property type="match status" value="3"/>
</dbReference>
<evidence type="ECO:0000256" key="1">
    <source>
        <dbReference type="SAM" id="SignalP"/>
    </source>
</evidence>
<evidence type="ECO:0000313" key="2">
    <source>
        <dbReference type="EMBL" id="WWV66388.1"/>
    </source>
</evidence>
<protein>
    <recommendedName>
        <fullName evidence="4">Tetratricopeptide repeat protein</fullName>
    </recommendedName>
</protein>
<dbReference type="InterPro" id="IPR019734">
    <property type="entry name" value="TPR_rpt"/>
</dbReference>
<dbReference type="Gene3D" id="1.25.40.10">
    <property type="entry name" value="Tetratricopeptide repeat domain"/>
    <property type="match status" value="1"/>
</dbReference>
<dbReference type="EMBL" id="CP146284">
    <property type="protein sequence ID" value="WWV66388.1"/>
    <property type="molecule type" value="Genomic_DNA"/>
</dbReference>
<keyword evidence="1" id="KW-0732">Signal</keyword>
<proteinExistence type="predicted"/>
<dbReference type="Proteomes" id="UP001320603">
    <property type="component" value="Chromosome"/>
</dbReference>
<gene>
    <name evidence="2" type="ORF">NEE14_015705</name>
</gene>
<accession>A0ABZ2IRB7</accession>
<dbReference type="SUPFAM" id="SSF48452">
    <property type="entry name" value="TPR-like"/>
    <property type="match status" value="1"/>
</dbReference>
<sequence length="243" mass="26890">MKKIVLLVAFCLSIGNVFAQDADKLRDEGDAALKAKNYPEAVAKYGEYLKLTEYKDTVRIFNCGFSANQAKMYEEAAKYFDMAVKYNYNLDDSYTGEAMAYRNLNKTEEFVSTVEAGLKALPGNANLEKLLYSYCIKQGQAAQKKGDIEGAEALYKNVLIASNKKYQEGALYSLGAMLYNQGATTLQKVTPLATTEPDKYKAEKAKADEQLKEAKGYLDKALELNPNNANVKKLVDAIAATLQ</sequence>